<proteinExistence type="predicted"/>
<dbReference type="Pfam" id="PF13086">
    <property type="entry name" value="AAA_11"/>
    <property type="match status" value="1"/>
</dbReference>
<dbReference type="GO" id="GO:0043139">
    <property type="term" value="F:5'-3' DNA helicase activity"/>
    <property type="evidence" value="ECO:0007669"/>
    <property type="project" value="TreeGrafter"/>
</dbReference>
<evidence type="ECO:0000313" key="2">
    <source>
        <dbReference type="EMBL" id="TFK23145.1"/>
    </source>
</evidence>
<evidence type="ECO:0000313" key="3">
    <source>
        <dbReference type="Proteomes" id="UP000307440"/>
    </source>
</evidence>
<dbReference type="Gene3D" id="3.40.50.300">
    <property type="entry name" value="P-loop containing nucleotide triphosphate hydrolases"/>
    <property type="match status" value="1"/>
</dbReference>
<keyword evidence="3" id="KW-1185">Reference proteome</keyword>
<dbReference type="EMBL" id="ML210224">
    <property type="protein sequence ID" value="TFK23145.1"/>
    <property type="molecule type" value="Genomic_DNA"/>
</dbReference>
<accession>A0A5C3KSG2</accession>
<feature type="domain" description="DNA2/NAM7 helicase helicase" evidence="1">
    <location>
        <begin position="909"/>
        <end position="981"/>
    </location>
</feature>
<dbReference type="AlphaFoldDB" id="A0A5C3KSG2"/>
<evidence type="ECO:0000259" key="1">
    <source>
        <dbReference type="Pfam" id="PF13086"/>
    </source>
</evidence>
<sequence length="1161" mass="130254">MDRQAGSLSATNLAVYHHLRCDLYLHNIHNKPTEHSSRPSLSFKDTSESCLKQAHFHRGLNWETTLFSWLDDSNLLLKVPSLPLEATVLKENILADDREHYFIAGLVFKPPHEQLAIRFAQHGMDPVAFGLGKPDLLEIRRKPWGVTWKIIDAKASKSIKTSHHVQIYFYSLCLQSLLPSPFFEADGGAGVWLAPEDGFSSAPPSFEDIKTIQLSLLRPSLDAFLFDRLPRLLSLPKGDVRWHFNPLCSGCNFKEECKSVTIKEGRLGSMPNISISDARTLHELLDIGHQIFPDLPAPGSTTDIEDLHLLLSKEGRITRLEQHSPITMKKVKGMLSLPKRRNRNSRPKKSGPVLDATRNNSIRVIPRKNFTLPSVEDVAILLSLVQDPALPNPTLEYFFITAVLDRDSGVSFSCGGPSDIFVPALAETLRKVTHDLPRLPATQFYVWSTGEQSLLQSHLINTALASDVDRADIRLCIGALAQGASLLQTSFQPVLLAGALLSFLGKSRRSKFEYIACLDRMGLDTSGSVPEMRTRIEVELQRLQGAERDKPKEAGLLAPVAVLKKEVERLLAFPIPGYWDLRECYEALVGQPDVTEIPDDNDILSAFRLKDNTESLKKLLLVRNQSMYDVLKETRRHIEESGLNLLVNEGKPMTSEFMDICRHDHLSKLFFMQQFEVYSKLTELWSARIDGSPEAPLLDYIRSEAGPKGTEHIFRLVSGFVDVPGSDKDHAFFDKLLVEDVLSDTEAPVESLFDDLSISGLVIPLNRWTKSAWDAQHPRVQEHIRLADIHNVFASAGGQTVVVRTWGATHQQLIPGQRYRLSPRLVDFNTTKILSSLFEMDWLWCESEDEACENPDKDHRMVPFLQLIMDPQSFGKTSEADDSMKKDSALHRMFKELGSLNDKAKPLQLKPSQQRAMHRILSNRLTVIWGPPGTGKTHTVALSLLRLLDVQWRQEYRDTKIIFITAMTHAAIDACLAKLEHLIDVYRSIDSLELQWLDQVKIQRVLKGTEHSGPQRSGRITHIYAGTLFQLYNFSRSHSFEVDCVVADEAGQIPLAALPLVLRSLSRDGRIIVAGDSEQLAPIFSGSYPRLKMMSLFGSVLDCLMFTASGTALEVSSDSQPPDDSSQTPTPPNTIIQLTENFRQGIFLTLANGYSHFFGLG</sequence>
<dbReference type="InterPro" id="IPR050534">
    <property type="entry name" value="Coronavir_polyprotein_1ab"/>
</dbReference>
<dbReference type="PANTHER" id="PTHR43788">
    <property type="entry name" value="DNA2/NAM7 HELICASE FAMILY MEMBER"/>
    <property type="match status" value="1"/>
</dbReference>
<dbReference type="PANTHER" id="PTHR43788:SF8">
    <property type="entry name" value="DNA-BINDING PROTEIN SMUBP-2"/>
    <property type="match status" value="1"/>
</dbReference>
<dbReference type="InterPro" id="IPR027417">
    <property type="entry name" value="P-loop_NTPase"/>
</dbReference>
<organism evidence="2 3">
    <name type="scientific">Coprinopsis marcescibilis</name>
    <name type="common">Agaric fungus</name>
    <name type="synonym">Psathyrella marcescibilis</name>
    <dbReference type="NCBI Taxonomy" id="230819"/>
    <lineage>
        <taxon>Eukaryota</taxon>
        <taxon>Fungi</taxon>
        <taxon>Dikarya</taxon>
        <taxon>Basidiomycota</taxon>
        <taxon>Agaricomycotina</taxon>
        <taxon>Agaricomycetes</taxon>
        <taxon>Agaricomycetidae</taxon>
        <taxon>Agaricales</taxon>
        <taxon>Agaricineae</taxon>
        <taxon>Psathyrellaceae</taxon>
        <taxon>Coprinopsis</taxon>
    </lineage>
</organism>
<dbReference type="InterPro" id="IPR041677">
    <property type="entry name" value="DNA2/NAM7_AAA_11"/>
</dbReference>
<protein>
    <recommendedName>
        <fullName evidence="1">DNA2/NAM7 helicase helicase domain-containing protein</fullName>
    </recommendedName>
</protein>
<dbReference type="STRING" id="230819.A0A5C3KSG2"/>
<dbReference type="SUPFAM" id="SSF52540">
    <property type="entry name" value="P-loop containing nucleoside triphosphate hydrolases"/>
    <property type="match status" value="1"/>
</dbReference>
<name>A0A5C3KSG2_COPMA</name>
<dbReference type="Proteomes" id="UP000307440">
    <property type="component" value="Unassembled WGS sequence"/>
</dbReference>
<dbReference type="OrthoDB" id="6513042at2759"/>
<gene>
    <name evidence="2" type="ORF">FA15DRAFT_670751</name>
</gene>
<reference evidence="2 3" key="1">
    <citation type="journal article" date="2019" name="Nat. Ecol. Evol.">
        <title>Megaphylogeny resolves global patterns of mushroom evolution.</title>
        <authorList>
            <person name="Varga T."/>
            <person name="Krizsan K."/>
            <person name="Foldi C."/>
            <person name="Dima B."/>
            <person name="Sanchez-Garcia M."/>
            <person name="Sanchez-Ramirez S."/>
            <person name="Szollosi G.J."/>
            <person name="Szarkandi J.G."/>
            <person name="Papp V."/>
            <person name="Albert L."/>
            <person name="Andreopoulos W."/>
            <person name="Angelini C."/>
            <person name="Antonin V."/>
            <person name="Barry K.W."/>
            <person name="Bougher N.L."/>
            <person name="Buchanan P."/>
            <person name="Buyck B."/>
            <person name="Bense V."/>
            <person name="Catcheside P."/>
            <person name="Chovatia M."/>
            <person name="Cooper J."/>
            <person name="Damon W."/>
            <person name="Desjardin D."/>
            <person name="Finy P."/>
            <person name="Geml J."/>
            <person name="Haridas S."/>
            <person name="Hughes K."/>
            <person name="Justo A."/>
            <person name="Karasinski D."/>
            <person name="Kautmanova I."/>
            <person name="Kiss B."/>
            <person name="Kocsube S."/>
            <person name="Kotiranta H."/>
            <person name="LaButti K.M."/>
            <person name="Lechner B.E."/>
            <person name="Liimatainen K."/>
            <person name="Lipzen A."/>
            <person name="Lukacs Z."/>
            <person name="Mihaltcheva S."/>
            <person name="Morgado L.N."/>
            <person name="Niskanen T."/>
            <person name="Noordeloos M.E."/>
            <person name="Ohm R.A."/>
            <person name="Ortiz-Santana B."/>
            <person name="Ovrebo C."/>
            <person name="Racz N."/>
            <person name="Riley R."/>
            <person name="Savchenko A."/>
            <person name="Shiryaev A."/>
            <person name="Soop K."/>
            <person name="Spirin V."/>
            <person name="Szebenyi C."/>
            <person name="Tomsovsky M."/>
            <person name="Tulloss R.E."/>
            <person name="Uehling J."/>
            <person name="Grigoriev I.V."/>
            <person name="Vagvolgyi C."/>
            <person name="Papp T."/>
            <person name="Martin F.M."/>
            <person name="Miettinen O."/>
            <person name="Hibbett D.S."/>
            <person name="Nagy L.G."/>
        </authorList>
    </citation>
    <scope>NUCLEOTIDE SEQUENCE [LARGE SCALE GENOMIC DNA]</scope>
    <source>
        <strain evidence="2 3">CBS 121175</strain>
    </source>
</reference>